<evidence type="ECO:0000313" key="1">
    <source>
        <dbReference type="EMBL" id="MBA3925426.1"/>
    </source>
</evidence>
<dbReference type="InterPro" id="IPR036390">
    <property type="entry name" value="WH_DNA-bd_sf"/>
</dbReference>
<accession>A0A7W1YFA6</accession>
<dbReference type="Proteomes" id="UP000548787">
    <property type="component" value="Unassembled WGS sequence"/>
</dbReference>
<organism evidence="1 2">
    <name type="scientific">Listeria rustica</name>
    <dbReference type="NCBI Taxonomy" id="2713503"/>
    <lineage>
        <taxon>Bacteria</taxon>
        <taxon>Bacillati</taxon>
        <taxon>Bacillota</taxon>
        <taxon>Bacilli</taxon>
        <taxon>Bacillales</taxon>
        <taxon>Listeriaceae</taxon>
        <taxon>Listeria</taxon>
    </lineage>
</organism>
<protein>
    <submittedName>
        <fullName evidence="1">Crp/Fnr family transcriptional regulator</fullName>
    </submittedName>
</protein>
<gene>
    <name evidence="1" type="ORF">HPK16_03635</name>
</gene>
<reference evidence="1 2" key="1">
    <citation type="submission" date="2020-05" db="EMBL/GenBank/DDBJ databases">
        <authorList>
            <person name="Carlin C.R."/>
        </authorList>
    </citation>
    <scope>NUCLEOTIDE SEQUENCE [LARGE SCALE GENOMIC DNA]</scope>
    <source>
        <strain evidence="1 2">FSL W9-0585</strain>
    </source>
</reference>
<dbReference type="RefSeq" id="WP_181675659.1">
    <property type="nucleotide sequence ID" value="NZ_JABJVM010000003.1"/>
</dbReference>
<reference evidence="1 2" key="2">
    <citation type="submission" date="2020-08" db="EMBL/GenBank/DDBJ databases">
        <title>Listeria ohnekaius sp. nov. and Listeria portnoyii sp. nov. isolated from non-agricultural and natural environments.</title>
        <authorList>
            <person name="Weller D."/>
            <person name="Belias A.M."/>
            <person name="Liao J."/>
            <person name="Guo S."/>
            <person name="Orsi R.H."/>
            <person name="Wiedmann M."/>
        </authorList>
    </citation>
    <scope>NUCLEOTIDE SEQUENCE [LARGE SCALE GENOMIC DNA]</scope>
    <source>
        <strain evidence="1 2">FSL W9-0585</strain>
    </source>
</reference>
<keyword evidence="2" id="KW-1185">Reference proteome</keyword>
<comment type="caution">
    <text evidence="1">The sequence shown here is derived from an EMBL/GenBank/DDBJ whole genome shotgun (WGS) entry which is preliminary data.</text>
</comment>
<dbReference type="EMBL" id="JABJVM010000003">
    <property type="protein sequence ID" value="MBA3925426.1"/>
    <property type="molecule type" value="Genomic_DNA"/>
</dbReference>
<dbReference type="SUPFAM" id="SSF46785">
    <property type="entry name" value="Winged helix' DNA-binding domain"/>
    <property type="match status" value="1"/>
</dbReference>
<dbReference type="Gene3D" id="2.60.120.10">
    <property type="entry name" value="Jelly Rolls"/>
    <property type="match status" value="1"/>
</dbReference>
<dbReference type="AlphaFoldDB" id="A0A7W1YFA6"/>
<evidence type="ECO:0000313" key="2">
    <source>
        <dbReference type="Proteomes" id="UP000548787"/>
    </source>
</evidence>
<dbReference type="InterPro" id="IPR014710">
    <property type="entry name" value="RmlC-like_jellyroll"/>
</dbReference>
<proteinExistence type="predicted"/>
<name>A0A7W1YFA6_9LIST</name>
<sequence length="187" mass="21954">MENGHVVIKLRKGERLEEDGEYIILSGHLTCSIGGQLLKFLREGEHAILHEQLLPDGLVYRACDRVSLFKLDRSTTNRNLEERYRKFEKEILDLMIERMEMLALQKKERLIITLVKLGKEVGIMEGMNCRIPKVWSQVELASYINCTREYLLSQKRLLKEDGVIWDSHLWVLVDWEKWMGKELVNLG</sequence>